<dbReference type="PANTHER" id="PTHR43618:SF8">
    <property type="entry name" value="7ALPHA-HYDROXYSTEROID DEHYDROGENASE"/>
    <property type="match status" value="1"/>
</dbReference>
<sequence length="248" mass="25528">MARTAVVSGGGTGIGRAVAERFAAQGDDVIIVGRREDVLAEAAAGIGERATHVAADLETPEGALEVLQHASERAGRIDVIAAVAGGNAANKIPEEIPKGLERASWAWNANLRLNVMTAVHLVEGLKPILNDGGRIVLFSSIAAYRGSGSGSYAGSKAALHPYAIDLSAELGARGITANVIAPGYIEQTEFFGSSMTEERRAMLVGQTHNGRPGSLDDMAALTAWLASPEAGHVTAQIIQSNGGALAGR</sequence>
<evidence type="ECO:0000313" key="5">
    <source>
        <dbReference type="Proteomes" id="UP000277256"/>
    </source>
</evidence>
<dbReference type="PANTHER" id="PTHR43618">
    <property type="entry name" value="7-ALPHA-HYDROXYSTEROID DEHYDROGENASE"/>
    <property type="match status" value="1"/>
</dbReference>
<comment type="caution">
    <text evidence="4">The sequence shown here is derived from an EMBL/GenBank/DDBJ whole genome shotgun (WGS) entry which is preliminary data.</text>
</comment>
<dbReference type="InterPro" id="IPR036291">
    <property type="entry name" value="NAD(P)-bd_dom_sf"/>
</dbReference>
<gene>
    <name evidence="4" type="ORF">EIW28_08050</name>
</gene>
<name>A0A426V0W1_9ACTN</name>
<dbReference type="RefSeq" id="WP_125247183.1">
    <property type="nucleotide sequence ID" value="NZ_RSEB01000002.1"/>
</dbReference>
<dbReference type="InterPro" id="IPR002347">
    <property type="entry name" value="SDR_fam"/>
</dbReference>
<evidence type="ECO:0000256" key="2">
    <source>
        <dbReference type="ARBA" id="ARBA00022857"/>
    </source>
</evidence>
<dbReference type="OrthoDB" id="3210335at2"/>
<dbReference type="EMBL" id="RSEB01000002">
    <property type="protein sequence ID" value="RRS00504.1"/>
    <property type="molecule type" value="Genomic_DNA"/>
</dbReference>
<dbReference type="InterPro" id="IPR020904">
    <property type="entry name" value="Sc_DH/Rdtase_CS"/>
</dbReference>
<dbReference type="InterPro" id="IPR052178">
    <property type="entry name" value="Sec_Metab_Biosynth_SDR"/>
</dbReference>
<dbReference type="Gene3D" id="3.40.50.720">
    <property type="entry name" value="NAD(P)-binding Rossmann-like Domain"/>
    <property type="match status" value="1"/>
</dbReference>
<dbReference type="PRINTS" id="PR00081">
    <property type="entry name" value="GDHRDH"/>
</dbReference>
<dbReference type="CDD" id="cd05233">
    <property type="entry name" value="SDR_c"/>
    <property type="match status" value="1"/>
</dbReference>
<dbReference type="GO" id="GO:0016491">
    <property type="term" value="F:oxidoreductase activity"/>
    <property type="evidence" value="ECO:0007669"/>
    <property type="project" value="UniProtKB-KW"/>
</dbReference>
<keyword evidence="3" id="KW-0560">Oxidoreductase</keyword>
<dbReference type="Pfam" id="PF13561">
    <property type="entry name" value="adh_short_C2"/>
    <property type="match status" value="1"/>
</dbReference>
<protein>
    <submittedName>
        <fullName evidence="4">SDR family oxidoreductase</fullName>
    </submittedName>
</protein>
<dbReference type="AlphaFoldDB" id="A0A426V0W1"/>
<proteinExistence type="inferred from homology"/>
<keyword evidence="2" id="KW-0521">NADP</keyword>
<comment type="similarity">
    <text evidence="1">Belongs to the short-chain dehydrogenases/reductases (SDR) family.</text>
</comment>
<dbReference type="SUPFAM" id="SSF51735">
    <property type="entry name" value="NAD(P)-binding Rossmann-fold domains"/>
    <property type="match status" value="1"/>
</dbReference>
<organism evidence="4 5">
    <name type="scientific">Glycomyces terrestris</name>
    <dbReference type="NCBI Taxonomy" id="2493553"/>
    <lineage>
        <taxon>Bacteria</taxon>
        <taxon>Bacillati</taxon>
        <taxon>Actinomycetota</taxon>
        <taxon>Actinomycetes</taxon>
        <taxon>Glycomycetales</taxon>
        <taxon>Glycomycetaceae</taxon>
        <taxon>Glycomyces</taxon>
    </lineage>
</organism>
<evidence type="ECO:0000313" key="4">
    <source>
        <dbReference type="EMBL" id="RRS00504.1"/>
    </source>
</evidence>
<keyword evidence="5" id="KW-1185">Reference proteome</keyword>
<reference evidence="4 5" key="1">
    <citation type="submission" date="2018-12" db="EMBL/GenBank/DDBJ databases">
        <title>Glycomyces sp. YIM 121974 draft genome.</title>
        <authorList>
            <person name="Li Q."/>
        </authorList>
    </citation>
    <scope>NUCLEOTIDE SEQUENCE [LARGE SCALE GENOMIC DNA]</scope>
    <source>
        <strain evidence="4 5">YIM 121974</strain>
    </source>
</reference>
<dbReference type="PROSITE" id="PS00061">
    <property type="entry name" value="ADH_SHORT"/>
    <property type="match status" value="1"/>
</dbReference>
<accession>A0A426V0W1</accession>
<evidence type="ECO:0000256" key="1">
    <source>
        <dbReference type="ARBA" id="ARBA00006484"/>
    </source>
</evidence>
<evidence type="ECO:0000256" key="3">
    <source>
        <dbReference type="ARBA" id="ARBA00023002"/>
    </source>
</evidence>
<dbReference type="Proteomes" id="UP000277256">
    <property type="component" value="Unassembled WGS sequence"/>
</dbReference>